<dbReference type="GO" id="GO:0055088">
    <property type="term" value="P:lipid homeostasis"/>
    <property type="evidence" value="ECO:0007669"/>
    <property type="project" value="TreeGrafter"/>
</dbReference>
<accession>A0A6M2CGR1</accession>
<dbReference type="GO" id="GO:0005811">
    <property type="term" value="C:lipid droplet"/>
    <property type="evidence" value="ECO:0007669"/>
    <property type="project" value="TreeGrafter"/>
</dbReference>
<dbReference type="PRINTS" id="PR00111">
    <property type="entry name" value="ABHYDROLASE"/>
</dbReference>
<dbReference type="EMBL" id="GHWJ01000089">
    <property type="protein sequence ID" value="NOV32826.1"/>
    <property type="molecule type" value="Transcribed_RNA"/>
</dbReference>
<proteinExistence type="inferred from homology"/>
<reference evidence="3" key="1">
    <citation type="submission" date="2019-09" db="EMBL/GenBank/DDBJ databases">
        <title>Organ-specific transcriptomic study of the physiology of the cattle tick, Rhipicephalus microplus.</title>
        <authorList>
            <person name="Tirloni L."/>
            <person name="Braz G."/>
            <person name="Gandara A.C.P."/>
            <person name="Sabadin G.A."/>
            <person name="da Silva R.M."/>
            <person name="Guizzo M.G."/>
            <person name="Machado J.A."/>
            <person name="Costa E.P."/>
            <person name="Gomes H.F."/>
            <person name="Moraes J."/>
            <person name="Mota M.B.S."/>
            <person name="Mesquita R.D."/>
            <person name="Alvarenga P.H."/>
            <person name="Alves F."/>
            <person name="Seixas A."/>
            <person name="da Fonseca R.N."/>
            <person name="Fogaca A."/>
            <person name="Logullo C."/>
            <person name="Tanaka A."/>
            <person name="Daffre S."/>
            <person name="Termignoni C."/>
            <person name="Vaz I.S.Jr."/>
            <person name="Oliveira P.L."/>
            <person name="Ribeiro J.M."/>
        </authorList>
    </citation>
    <scope>NUCLEOTIDE SEQUENCE</scope>
    <source>
        <strain evidence="3">Porto Alegre</strain>
    </source>
</reference>
<dbReference type="GO" id="GO:0005739">
    <property type="term" value="C:mitochondrion"/>
    <property type="evidence" value="ECO:0007669"/>
    <property type="project" value="TreeGrafter"/>
</dbReference>
<dbReference type="OrthoDB" id="7457040at2759"/>
<dbReference type="VEuPathDB" id="VectorBase:LOC119176929"/>
<dbReference type="PANTHER" id="PTHR42886:SF29">
    <property type="entry name" value="PUMMELIG, ISOFORM A"/>
    <property type="match status" value="1"/>
</dbReference>
<dbReference type="GO" id="GO:0042171">
    <property type="term" value="F:lysophosphatidic acid acyltransferase activity"/>
    <property type="evidence" value="ECO:0007669"/>
    <property type="project" value="TreeGrafter"/>
</dbReference>
<dbReference type="Pfam" id="PF00561">
    <property type="entry name" value="Abhydrolase_1"/>
    <property type="match status" value="1"/>
</dbReference>
<protein>
    <submittedName>
        <fullName evidence="3">Protein midgut overexpressed</fullName>
    </submittedName>
</protein>
<evidence type="ECO:0000259" key="2">
    <source>
        <dbReference type="Pfam" id="PF00561"/>
    </source>
</evidence>
<comment type="similarity">
    <text evidence="1">Belongs to the peptidase S33 family. ABHD4/ABHD5 subfamily.</text>
</comment>
<dbReference type="InterPro" id="IPR029058">
    <property type="entry name" value="AB_hydrolase_fold"/>
</dbReference>
<dbReference type="Gene3D" id="3.40.50.1820">
    <property type="entry name" value="alpha/beta hydrolase"/>
    <property type="match status" value="1"/>
</dbReference>
<dbReference type="AlphaFoldDB" id="A0A6M2CGR1"/>
<dbReference type="GO" id="GO:0006654">
    <property type="term" value="P:phosphatidic acid biosynthetic process"/>
    <property type="evidence" value="ECO:0007669"/>
    <property type="project" value="TreeGrafter"/>
</dbReference>
<dbReference type="InterPro" id="IPR000073">
    <property type="entry name" value="AB_hydrolase_1"/>
</dbReference>
<organism evidence="3">
    <name type="scientific">Rhipicephalus microplus</name>
    <name type="common">Cattle tick</name>
    <name type="synonym">Boophilus microplus</name>
    <dbReference type="NCBI Taxonomy" id="6941"/>
    <lineage>
        <taxon>Eukaryota</taxon>
        <taxon>Metazoa</taxon>
        <taxon>Ecdysozoa</taxon>
        <taxon>Arthropoda</taxon>
        <taxon>Chelicerata</taxon>
        <taxon>Arachnida</taxon>
        <taxon>Acari</taxon>
        <taxon>Parasitiformes</taxon>
        <taxon>Ixodida</taxon>
        <taxon>Ixodoidea</taxon>
        <taxon>Ixodidae</taxon>
        <taxon>Rhipicephalinae</taxon>
        <taxon>Rhipicephalus</taxon>
        <taxon>Boophilus</taxon>
    </lineage>
</organism>
<sequence length="403" mass="46043">MCKGYGIVPAVQRVDRKSSARKKSRSRWRFYKKTLLDMVRRILSCFFTALTERLRSFFCWCPSSRESLDEAERRVLGSMRKRYNGYYVDVGRISDIPPQNSCIWTVQVEPDEEDEMAVPLVLVHGYLCGAALWVLNLEALSHRRRVYAIDLLGFGKSSRPTLSSDAEATEAQLALALERWRSRVGLEQFVLLGHSFGAFVASAYALRSPRHVAHLILEDPWGFSESHMPDTAFRLLPWLATAFTRGLKYFSRADICSLLRAGGILGPTFLGIVLAHETNMFRKIVQDKTAVVSYFYHCNVRRPSGEASVKALMHRFPWVKHPMGIRLVDLPPEIGITFIYGAHSFMSQMPAFALRDARTRSIVHLHVLEDCGHNLHYEKPEEFCDVVNKVCDLVDRILLPIMY</sequence>
<dbReference type="PANTHER" id="PTHR42886">
    <property type="entry name" value="RE40534P-RELATED"/>
    <property type="match status" value="1"/>
</dbReference>
<dbReference type="GO" id="GO:0052689">
    <property type="term" value="F:carboxylic ester hydrolase activity"/>
    <property type="evidence" value="ECO:0007669"/>
    <property type="project" value="TreeGrafter"/>
</dbReference>
<dbReference type="SUPFAM" id="SSF53474">
    <property type="entry name" value="alpha/beta-Hydrolases"/>
    <property type="match status" value="1"/>
</dbReference>
<evidence type="ECO:0000256" key="1">
    <source>
        <dbReference type="ARBA" id="ARBA00038097"/>
    </source>
</evidence>
<evidence type="ECO:0000313" key="3">
    <source>
        <dbReference type="EMBL" id="NOV32826.1"/>
    </source>
</evidence>
<feature type="domain" description="AB hydrolase-1" evidence="2">
    <location>
        <begin position="119"/>
        <end position="244"/>
    </location>
</feature>
<name>A0A6M2CGR1_RHIMP</name>